<evidence type="ECO:0000313" key="10">
    <source>
        <dbReference type="Proteomes" id="UP000054350"/>
    </source>
</evidence>
<dbReference type="Pfam" id="PF00924">
    <property type="entry name" value="MS_channel_2nd"/>
    <property type="match status" value="1"/>
</dbReference>
<evidence type="ECO:0000256" key="3">
    <source>
        <dbReference type="ARBA" id="ARBA00022837"/>
    </source>
</evidence>
<keyword evidence="4 7" id="KW-1133">Transmembrane helix</keyword>
<organism evidence="9 10">
    <name type="scientific">Allomyces macrogynus (strain ATCC 38327)</name>
    <name type="common">Allomyces javanicus var. macrogynus</name>
    <dbReference type="NCBI Taxonomy" id="578462"/>
    <lineage>
        <taxon>Eukaryota</taxon>
        <taxon>Fungi</taxon>
        <taxon>Fungi incertae sedis</taxon>
        <taxon>Blastocladiomycota</taxon>
        <taxon>Blastocladiomycetes</taxon>
        <taxon>Blastocladiales</taxon>
        <taxon>Blastocladiaceae</taxon>
        <taxon>Allomyces</taxon>
    </lineage>
</organism>
<feature type="transmembrane region" description="Helical" evidence="7">
    <location>
        <begin position="365"/>
        <end position="386"/>
    </location>
</feature>
<feature type="compositionally biased region" description="Polar residues" evidence="6">
    <location>
        <begin position="87"/>
        <end position="100"/>
    </location>
</feature>
<reference evidence="9 10" key="1">
    <citation type="submission" date="2009-11" db="EMBL/GenBank/DDBJ databases">
        <title>Annotation of Allomyces macrogynus ATCC 38327.</title>
        <authorList>
            <consortium name="The Broad Institute Genome Sequencing Platform"/>
            <person name="Russ C."/>
            <person name="Cuomo C."/>
            <person name="Burger G."/>
            <person name="Gray M.W."/>
            <person name="Holland P.W.H."/>
            <person name="King N."/>
            <person name="Lang F.B.F."/>
            <person name="Roger A.J."/>
            <person name="Ruiz-Trillo I."/>
            <person name="Young S.K."/>
            <person name="Zeng Q."/>
            <person name="Gargeya S."/>
            <person name="Fitzgerald M."/>
            <person name="Haas B."/>
            <person name="Abouelleil A."/>
            <person name="Alvarado L."/>
            <person name="Arachchi H.M."/>
            <person name="Berlin A."/>
            <person name="Chapman S.B."/>
            <person name="Gearin G."/>
            <person name="Goldberg J."/>
            <person name="Griggs A."/>
            <person name="Gujja S."/>
            <person name="Hansen M."/>
            <person name="Heiman D."/>
            <person name="Howarth C."/>
            <person name="Larimer J."/>
            <person name="Lui A."/>
            <person name="MacDonald P.J.P."/>
            <person name="McCowen C."/>
            <person name="Montmayeur A."/>
            <person name="Murphy C."/>
            <person name="Neiman D."/>
            <person name="Pearson M."/>
            <person name="Priest M."/>
            <person name="Roberts A."/>
            <person name="Saif S."/>
            <person name="Shea T."/>
            <person name="Sisk P."/>
            <person name="Stolte C."/>
            <person name="Sykes S."/>
            <person name="Wortman J."/>
            <person name="Nusbaum C."/>
            <person name="Birren B."/>
        </authorList>
    </citation>
    <scope>NUCLEOTIDE SEQUENCE [LARGE SCALE GENOMIC DNA]</scope>
    <source>
        <strain evidence="9 10">ATCC 38327</strain>
    </source>
</reference>
<dbReference type="PROSITE" id="PS50222">
    <property type="entry name" value="EF_HAND_2"/>
    <property type="match status" value="1"/>
</dbReference>
<feature type="transmembrane region" description="Helical" evidence="7">
    <location>
        <begin position="693"/>
        <end position="711"/>
    </location>
</feature>
<dbReference type="InterPro" id="IPR006685">
    <property type="entry name" value="MscS_channel_2nd"/>
</dbReference>
<dbReference type="GO" id="GO:0006874">
    <property type="term" value="P:intracellular calcium ion homeostasis"/>
    <property type="evidence" value="ECO:0007669"/>
    <property type="project" value="TreeGrafter"/>
</dbReference>
<feature type="region of interest" description="Disordered" evidence="6">
    <location>
        <begin position="69"/>
        <end position="210"/>
    </location>
</feature>
<dbReference type="Gene3D" id="1.10.238.10">
    <property type="entry name" value="EF-hand"/>
    <property type="match status" value="1"/>
</dbReference>
<dbReference type="EMBL" id="GG745380">
    <property type="protein sequence ID" value="KNE72424.1"/>
    <property type="molecule type" value="Genomic_DNA"/>
</dbReference>
<evidence type="ECO:0000259" key="8">
    <source>
        <dbReference type="PROSITE" id="PS50222"/>
    </source>
</evidence>
<dbReference type="InterPro" id="IPR010920">
    <property type="entry name" value="LSM_dom_sf"/>
</dbReference>
<feature type="domain" description="EF-hand" evidence="8">
    <location>
        <begin position="612"/>
        <end position="647"/>
    </location>
</feature>
<feature type="compositionally biased region" description="Low complexity" evidence="6">
    <location>
        <begin position="525"/>
        <end position="536"/>
    </location>
</feature>
<dbReference type="GO" id="GO:0016020">
    <property type="term" value="C:membrane"/>
    <property type="evidence" value="ECO:0007669"/>
    <property type="project" value="UniProtKB-SubCell"/>
</dbReference>
<dbReference type="GO" id="GO:0005262">
    <property type="term" value="F:calcium channel activity"/>
    <property type="evidence" value="ECO:0007669"/>
    <property type="project" value="TreeGrafter"/>
</dbReference>
<dbReference type="Proteomes" id="UP000054350">
    <property type="component" value="Unassembled WGS sequence"/>
</dbReference>
<feature type="compositionally biased region" description="Basic residues" evidence="6">
    <location>
        <begin position="501"/>
        <end position="512"/>
    </location>
</feature>
<accession>A0A0L0TD20</accession>
<dbReference type="PROSITE" id="PS00018">
    <property type="entry name" value="EF_HAND_1"/>
    <property type="match status" value="1"/>
</dbReference>
<evidence type="ECO:0000313" key="9">
    <source>
        <dbReference type="EMBL" id="KNE72424.1"/>
    </source>
</evidence>
<dbReference type="InterPro" id="IPR023408">
    <property type="entry name" value="MscS_beta-dom_sf"/>
</dbReference>
<dbReference type="Gene3D" id="2.30.30.60">
    <property type="match status" value="1"/>
</dbReference>
<dbReference type="PANTHER" id="PTHR31323">
    <property type="entry name" value="MECHANOSENSITIVE ION CHANNEL PROTEIN MSY2"/>
    <property type="match status" value="1"/>
</dbReference>
<keyword evidence="2 7" id="KW-0812">Transmembrane</keyword>
<keyword evidence="5 7" id="KW-0472">Membrane</keyword>
<gene>
    <name evidence="9" type="ORF">AMAG_16475</name>
</gene>
<feature type="compositionally biased region" description="Pro residues" evidence="6">
    <location>
        <begin position="133"/>
        <end position="152"/>
    </location>
</feature>
<feature type="compositionally biased region" description="Low complexity" evidence="6">
    <location>
        <begin position="480"/>
        <end position="497"/>
    </location>
</feature>
<feature type="transmembrane region" description="Helical" evidence="7">
    <location>
        <begin position="300"/>
        <end position="318"/>
    </location>
</feature>
<feature type="transmembrane region" description="Helical" evidence="7">
    <location>
        <begin position="668"/>
        <end position="687"/>
    </location>
</feature>
<keyword evidence="3" id="KW-0106">Calcium</keyword>
<dbReference type="eggNOG" id="KOG4629">
    <property type="taxonomic scope" value="Eukaryota"/>
</dbReference>
<dbReference type="GO" id="GO:0005509">
    <property type="term" value="F:calcium ion binding"/>
    <property type="evidence" value="ECO:0007669"/>
    <property type="project" value="InterPro"/>
</dbReference>
<evidence type="ECO:0000256" key="6">
    <source>
        <dbReference type="SAM" id="MobiDB-lite"/>
    </source>
</evidence>
<feature type="compositionally biased region" description="Low complexity" evidence="6">
    <location>
        <begin position="69"/>
        <end position="80"/>
    </location>
</feature>
<dbReference type="SUPFAM" id="SSF47473">
    <property type="entry name" value="EF-hand"/>
    <property type="match status" value="1"/>
</dbReference>
<feature type="transmembrane region" description="Helical" evidence="7">
    <location>
        <begin position="249"/>
        <end position="275"/>
    </location>
</feature>
<dbReference type="PANTHER" id="PTHR31323:SF1">
    <property type="entry name" value="MECHANOSENSITIVE ION CHANNEL PROTEIN"/>
    <property type="match status" value="1"/>
</dbReference>
<dbReference type="InterPro" id="IPR011992">
    <property type="entry name" value="EF-hand-dom_pair"/>
</dbReference>
<evidence type="ECO:0000256" key="4">
    <source>
        <dbReference type="ARBA" id="ARBA00022989"/>
    </source>
</evidence>
<comment type="subcellular location">
    <subcellularLocation>
        <location evidence="1">Membrane</location>
    </subcellularLocation>
</comment>
<dbReference type="SUPFAM" id="SSF50182">
    <property type="entry name" value="Sm-like ribonucleoproteins"/>
    <property type="match status" value="1"/>
</dbReference>
<dbReference type="SMART" id="SM00054">
    <property type="entry name" value="EFh"/>
    <property type="match status" value="1"/>
</dbReference>
<feature type="region of interest" description="Disordered" evidence="6">
    <location>
        <begin position="455"/>
        <end position="543"/>
    </location>
</feature>
<evidence type="ECO:0000256" key="2">
    <source>
        <dbReference type="ARBA" id="ARBA00022692"/>
    </source>
</evidence>
<dbReference type="VEuPathDB" id="FungiDB:AMAG_16475"/>
<sequence>MWVPVDAARADRESAPPDNSWPPSSPSSTRPLIASPLALTSFHPDLPTVDEHAPLLVVTGPAAPATLLATFPPALPPTTTTHDDMSRSQSDPVPMQQLQQQHDHAPATAVAIGSASEWSDAAPDTTVRSRAWSPPPSLPSPSTPSPAAPSPAPAYLTPPRAGDCDIEPAPVDRATAGTDLHRNVSHASHASKRSTRSAPGNVTANGQTAVSKAVEDDAISSLDEVEAEFFRMQARGTAGWISVRAGVRLALMAAGSFLVGAVFTVGPGAAAYILWQPGDPAVLDRTAPVRPVLATELLRWSIWATTLWALLVVTFTLVKVFRKWSPDQSQLHHSLKVYQYYASIAVSLIAAFIAFQGLFRPNAVPYHGVASDVIATCMVLAIVGFLQKLLMYMTAWNYYQTAYESKETKKVFALSTLHLIENVILPDTPVPSIKDSLLATVEAAIARRTRTSLLLDSDDNSRPGTPASLPGIVINPDPLATPASTDDARSSTSSSDGDAAHKKRARKKRRRASQFSLDNLRLAIPGASPGGSVPPSRRTSLERQVTVKTRASYLNTSESTDAVDKYSPQAAKKRAKLIYHRLTRSARRSRVIELKHLVPFYLAADADATDESATEEATRAFALFDTDGNGDVTYTELVEAVQAIYADCLDLAKARTDLAVVLSKLDRALWSVSLLITVVCSCIVWGVDVAKVLVPLGSFLVALSFAFGSTVRNMFESVVFVFSTHAFDVGDRVYIDQDNLVVREIGLLSTTFERADGAIIYAPNFVLQTKPILNVRRSQPMSETIKVHVAFNTPTHKIYALEALLNDFLRAHSRDYLGGLYVQVFELENVNRLELRMFLDHKSNWQDSKKRWVRRTKFMAALRDAMMQLSLEYTLPRAVHDVDFPHGAPGYAGVTPPLLDRAASAVTDSTLGVSTAVPPPPVTTTRTGALRYFV</sequence>
<dbReference type="InterPro" id="IPR018247">
    <property type="entry name" value="EF_Hand_1_Ca_BS"/>
</dbReference>
<dbReference type="AlphaFoldDB" id="A0A0L0TD20"/>
<keyword evidence="10" id="KW-1185">Reference proteome</keyword>
<dbReference type="InterPro" id="IPR002048">
    <property type="entry name" value="EF_hand_dom"/>
</dbReference>
<reference evidence="10" key="2">
    <citation type="submission" date="2009-11" db="EMBL/GenBank/DDBJ databases">
        <title>The Genome Sequence of Allomyces macrogynus strain ATCC 38327.</title>
        <authorList>
            <consortium name="The Broad Institute Genome Sequencing Platform"/>
            <person name="Russ C."/>
            <person name="Cuomo C."/>
            <person name="Shea T."/>
            <person name="Young S.K."/>
            <person name="Zeng Q."/>
            <person name="Koehrsen M."/>
            <person name="Haas B."/>
            <person name="Borodovsky M."/>
            <person name="Guigo R."/>
            <person name="Alvarado L."/>
            <person name="Berlin A."/>
            <person name="Borenstein D."/>
            <person name="Chen Z."/>
            <person name="Engels R."/>
            <person name="Freedman E."/>
            <person name="Gellesch M."/>
            <person name="Goldberg J."/>
            <person name="Griggs A."/>
            <person name="Gujja S."/>
            <person name="Heiman D."/>
            <person name="Hepburn T."/>
            <person name="Howarth C."/>
            <person name="Jen D."/>
            <person name="Larson L."/>
            <person name="Lewis B."/>
            <person name="Mehta T."/>
            <person name="Park D."/>
            <person name="Pearson M."/>
            <person name="Roberts A."/>
            <person name="Saif S."/>
            <person name="Shenoy N."/>
            <person name="Sisk P."/>
            <person name="Stolte C."/>
            <person name="Sykes S."/>
            <person name="Walk T."/>
            <person name="White J."/>
            <person name="Yandava C."/>
            <person name="Burger G."/>
            <person name="Gray M.W."/>
            <person name="Holland P.W.H."/>
            <person name="King N."/>
            <person name="Lang F.B.F."/>
            <person name="Roger A.J."/>
            <person name="Ruiz-Trillo I."/>
            <person name="Lander E."/>
            <person name="Nusbaum C."/>
        </authorList>
    </citation>
    <scope>NUCLEOTIDE SEQUENCE [LARGE SCALE GENOMIC DNA]</scope>
    <source>
        <strain evidence="10">ATCC 38327</strain>
    </source>
</reference>
<protein>
    <recommendedName>
        <fullName evidence="8">EF-hand domain-containing protein</fullName>
    </recommendedName>
</protein>
<evidence type="ECO:0000256" key="5">
    <source>
        <dbReference type="ARBA" id="ARBA00023136"/>
    </source>
</evidence>
<feature type="compositionally biased region" description="Polar residues" evidence="6">
    <location>
        <begin position="196"/>
        <end position="210"/>
    </location>
</feature>
<evidence type="ECO:0000256" key="7">
    <source>
        <dbReference type="SAM" id="Phobius"/>
    </source>
</evidence>
<proteinExistence type="predicted"/>
<feature type="region of interest" description="Disordered" evidence="6">
    <location>
        <begin position="1"/>
        <end position="32"/>
    </location>
</feature>
<dbReference type="OrthoDB" id="544685at2759"/>
<dbReference type="STRING" id="578462.A0A0L0TD20"/>
<name>A0A0L0TD20_ALLM3</name>
<feature type="transmembrane region" description="Helical" evidence="7">
    <location>
        <begin position="338"/>
        <end position="359"/>
    </location>
</feature>
<evidence type="ECO:0000256" key="1">
    <source>
        <dbReference type="ARBA" id="ARBA00004370"/>
    </source>
</evidence>